<reference evidence="1" key="2">
    <citation type="journal article" date="2014" name="ISME J.">
        <title>Microbial stratification in low pH oxic and suboxic macroscopic growths along an acid mine drainage.</title>
        <authorList>
            <person name="Mendez-Garcia C."/>
            <person name="Mesa V."/>
            <person name="Sprenger R.R."/>
            <person name="Richter M."/>
            <person name="Diez M.S."/>
            <person name="Solano J."/>
            <person name="Bargiela R."/>
            <person name="Golyshina O.V."/>
            <person name="Manteca A."/>
            <person name="Ramos J.L."/>
            <person name="Gallego J.R."/>
            <person name="Llorente I."/>
            <person name="Martins Dos Santos V.A."/>
            <person name="Jensen O.N."/>
            <person name="Pelaez A.I."/>
            <person name="Sanchez J."/>
            <person name="Ferrer M."/>
        </authorList>
    </citation>
    <scope>NUCLEOTIDE SEQUENCE</scope>
</reference>
<proteinExistence type="predicted"/>
<dbReference type="Pfam" id="PF07676">
    <property type="entry name" value="PD40"/>
    <property type="match status" value="1"/>
</dbReference>
<organism evidence="1">
    <name type="scientific">mine drainage metagenome</name>
    <dbReference type="NCBI Taxonomy" id="410659"/>
    <lineage>
        <taxon>unclassified sequences</taxon>
        <taxon>metagenomes</taxon>
        <taxon>ecological metagenomes</taxon>
    </lineage>
</organism>
<comment type="caution">
    <text evidence="1">The sequence shown here is derived from an EMBL/GenBank/DDBJ whole genome shotgun (WGS) entry which is preliminary data.</text>
</comment>
<dbReference type="Gene3D" id="2.120.10.30">
    <property type="entry name" value="TolB, C-terminal domain"/>
    <property type="match status" value="2"/>
</dbReference>
<feature type="non-terminal residue" evidence="1">
    <location>
        <position position="261"/>
    </location>
</feature>
<dbReference type="SUPFAM" id="SSF82171">
    <property type="entry name" value="DPP6 N-terminal domain-like"/>
    <property type="match status" value="1"/>
</dbReference>
<reference evidence="1" key="1">
    <citation type="submission" date="2013-08" db="EMBL/GenBank/DDBJ databases">
        <authorList>
            <person name="Mendez C."/>
            <person name="Richter M."/>
            <person name="Ferrer M."/>
            <person name="Sanchez J."/>
        </authorList>
    </citation>
    <scope>NUCLEOTIDE SEQUENCE</scope>
</reference>
<protein>
    <submittedName>
        <fullName evidence="1">Peptidase S9 prolyl oligopeptidase active site domain protein</fullName>
    </submittedName>
</protein>
<accession>T1C726</accession>
<dbReference type="InterPro" id="IPR011042">
    <property type="entry name" value="6-blade_b-propeller_TolB-like"/>
</dbReference>
<gene>
    <name evidence="1" type="ORF">B1A_02677</name>
</gene>
<evidence type="ECO:0000313" key="1">
    <source>
        <dbReference type="EMBL" id="EQD77842.1"/>
    </source>
</evidence>
<dbReference type="InterPro" id="IPR011659">
    <property type="entry name" value="WD40"/>
</dbReference>
<sequence length="261" mass="27459">SDKSRTENADIDKVPISARAAAASLSLGPPRLSPDGTKVCYSSSSSSGNALFVSPVQSPLERLATPFSVKSGYFGFGGYYSFSMDGSSVFVVESTGDLKLVDLASGSSCTIYSGGAVSDLEPSPDGSKIAFVVGQASILVADIDGDDIEVSLVADLSHARSGYKSPDFFASPKFSPDGIYLVWSEWSFPDMAWDASRMVMVRAAGPKYPPQLVVGSPNGAFSVTQPKFSPSGSDLYFISDQSGFSIPWRMSLSTGVSQPVF</sequence>
<dbReference type="AlphaFoldDB" id="T1C726"/>
<name>T1C726_9ZZZZ</name>
<feature type="non-terminal residue" evidence="1">
    <location>
        <position position="1"/>
    </location>
</feature>
<dbReference type="EMBL" id="AUZX01001984">
    <property type="protein sequence ID" value="EQD77842.1"/>
    <property type="molecule type" value="Genomic_DNA"/>
</dbReference>